<sequence length="209" mass="23617">MAPVHEQDKQDMQELYEGRVRSIKVPFPEDSSWKDDKSYTDVFRRYHSLFGTSMPLVPALMTHCEVLEGSEAEDGKQSVRLYYRSLVLKPIKWVLTKDHRGLQSMNTSEVKGTYSHKATTVEKVRFHASVEFSSELTAEGTYKVVTASASLKTNMGASYEKEVIVEIQETLELESGEQYQPTRIYAQLLCETIHAKAGDFLAHGTGSDL</sequence>
<dbReference type="AlphaFoldDB" id="A0A9P6LW18"/>
<accession>A0A9P6LW18</accession>
<dbReference type="EMBL" id="JAAAHY010002101">
    <property type="protein sequence ID" value="KAF9945382.1"/>
    <property type="molecule type" value="Genomic_DNA"/>
</dbReference>
<keyword evidence="2" id="KW-1185">Reference proteome</keyword>
<evidence type="ECO:0000313" key="1">
    <source>
        <dbReference type="EMBL" id="KAF9945382.1"/>
    </source>
</evidence>
<dbReference type="OrthoDB" id="2432114at2759"/>
<evidence type="ECO:0000313" key="2">
    <source>
        <dbReference type="Proteomes" id="UP000738359"/>
    </source>
</evidence>
<protein>
    <submittedName>
        <fullName evidence="1">Uncharacterized protein</fullName>
    </submittedName>
</protein>
<dbReference type="Proteomes" id="UP000738359">
    <property type="component" value="Unassembled WGS sequence"/>
</dbReference>
<reference evidence="1" key="1">
    <citation type="journal article" date="2020" name="Fungal Divers.">
        <title>Resolving the Mortierellaceae phylogeny through synthesis of multi-gene phylogenetics and phylogenomics.</title>
        <authorList>
            <person name="Vandepol N."/>
            <person name="Liber J."/>
            <person name="Desiro A."/>
            <person name="Na H."/>
            <person name="Kennedy M."/>
            <person name="Barry K."/>
            <person name="Grigoriev I.V."/>
            <person name="Miller A.N."/>
            <person name="O'Donnell K."/>
            <person name="Stajich J.E."/>
            <person name="Bonito G."/>
        </authorList>
    </citation>
    <scope>NUCLEOTIDE SEQUENCE</scope>
    <source>
        <strain evidence="1">CK1249</strain>
    </source>
</reference>
<proteinExistence type="predicted"/>
<organism evidence="1 2">
    <name type="scientific">Mortierella alpina</name>
    <name type="common">Oleaginous fungus</name>
    <name type="synonym">Mortierella renispora</name>
    <dbReference type="NCBI Taxonomy" id="64518"/>
    <lineage>
        <taxon>Eukaryota</taxon>
        <taxon>Fungi</taxon>
        <taxon>Fungi incertae sedis</taxon>
        <taxon>Mucoromycota</taxon>
        <taxon>Mortierellomycotina</taxon>
        <taxon>Mortierellomycetes</taxon>
        <taxon>Mortierellales</taxon>
        <taxon>Mortierellaceae</taxon>
        <taxon>Mortierella</taxon>
    </lineage>
</organism>
<name>A0A9P6LW18_MORAP</name>
<feature type="non-terminal residue" evidence="1">
    <location>
        <position position="209"/>
    </location>
</feature>
<comment type="caution">
    <text evidence="1">The sequence shown here is derived from an EMBL/GenBank/DDBJ whole genome shotgun (WGS) entry which is preliminary data.</text>
</comment>
<gene>
    <name evidence="1" type="ORF">BGZ70_003860</name>
</gene>